<keyword evidence="5 12" id="KW-0812">Transmembrane</keyword>
<dbReference type="OrthoDB" id="9776552at2"/>
<proteinExistence type="predicted"/>
<dbReference type="SMART" id="SM00304">
    <property type="entry name" value="HAMP"/>
    <property type="match status" value="1"/>
</dbReference>
<evidence type="ECO:0000256" key="10">
    <source>
        <dbReference type="ARBA" id="ARBA00023012"/>
    </source>
</evidence>
<keyword evidence="6" id="KW-0547">Nucleotide-binding</keyword>
<dbReference type="PROSITE" id="PS50885">
    <property type="entry name" value="HAMP"/>
    <property type="match status" value="1"/>
</dbReference>
<dbReference type="Pfam" id="PF00672">
    <property type="entry name" value="HAMP"/>
    <property type="match status" value="1"/>
</dbReference>
<feature type="domain" description="HAMP" evidence="13">
    <location>
        <begin position="315"/>
        <end position="367"/>
    </location>
</feature>
<dbReference type="GO" id="GO:0005524">
    <property type="term" value="F:ATP binding"/>
    <property type="evidence" value="ECO:0007669"/>
    <property type="project" value="UniProtKB-KW"/>
</dbReference>
<keyword evidence="15" id="KW-1185">Reference proteome</keyword>
<keyword evidence="4" id="KW-0808">Transferase</keyword>
<dbReference type="Gene3D" id="1.10.8.500">
    <property type="entry name" value="HAMP domain in histidine kinase"/>
    <property type="match status" value="1"/>
</dbReference>
<evidence type="ECO:0000313" key="15">
    <source>
        <dbReference type="Proteomes" id="UP000295632"/>
    </source>
</evidence>
<dbReference type="Pfam" id="PF06580">
    <property type="entry name" value="His_kinase"/>
    <property type="match status" value="1"/>
</dbReference>
<organism evidence="14 15">
    <name type="scientific">Aureibacillus halotolerans</name>
    <dbReference type="NCBI Taxonomy" id="1508390"/>
    <lineage>
        <taxon>Bacteria</taxon>
        <taxon>Bacillati</taxon>
        <taxon>Bacillota</taxon>
        <taxon>Bacilli</taxon>
        <taxon>Bacillales</taxon>
        <taxon>Bacillaceae</taxon>
        <taxon>Aureibacillus</taxon>
    </lineage>
</organism>
<keyword evidence="8" id="KW-0067">ATP-binding</keyword>
<keyword evidence="3" id="KW-0597">Phosphoprotein</keyword>
<comment type="subcellular location">
    <subcellularLocation>
        <location evidence="1">Cell membrane</location>
        <topology evidence="1">Multi-pass membrane protein</topology>
    </subcellularLocation>
</comment>
<dbReference type="PANTHER" id="PTHR34220">
    <property type="entry name" value="SENSOR HISTIDINE KINASE YPDA"/>
    <property type="match status" value="1"/>
</dbReference>
<evidence type="ECO:0000256" key="11">
    <source>
        <dbReference type="ARBA" id="ARBA00023136"/>
    </source>
</evidence>
<name>A0A4R6TWU3_9BACI</name>
<dbReference type="CDD" id="cd06225">
    <property type="entry name" value="HAMP"/>
    <property type="match status" value="1"/>
</dbReference>
<comment type="caution">
    <text evidence="14">The sequence shown here is derived from an EMBL/GenBank/DDBJ whole genome shotgun (WGS) entry which is preliminary data.</text>
</comment>
<keyword evidence="10" id="KW-0902">Two-component regulatory system</keyword>
<protein>
    <submittedName>
        <fullName evidence="14">Histidine kinase</fullName>
    </submittedName>
</protein>
<accession>A0A4R6TWU3</accession>
<dbReference type="Pfam" id="PF02518">
    <property type="entry name" value="HATPase_c"/>
    <property type="match status" value="1"/>
</dbReference>
<dbReference type="Proteomes" id="UP000295632">
    <property type="component" value="Unassembled WGS sequence"/>
</dbReference>
<evidence type="ECO:0000259" key="13">
    <source>
        <dbReference type="PROSITE" id="PS50885"/>
    </source>
</evidence>
<dbReference type="InterPro" id="IPR036890">
    <property type="entry name" value="HATPase_C_sf"/>
</dbReference>
<dbReference type="InterPro" id="IPR003660">
    <property type="entry name" value="HAMP_dom"/>
</dbReference>
<dbReference type="PANTHER" id="PTHR34220:SF11">
    <property type="entry name" value="SENSOR PROTEIN KINASE HPTS"/>
    <property type="match status" value="1"/>
</dbReference>
<dbReference type="GO" id="GO:0000155">
    <property type="term" value="F:phosphorelay sensor kinase activity"/>
    <property type="evidence" value="ECO:0007669"/>
    <property type="project" value="InterPro"/>
</dbReference>
<keyword evidence="7 14" id="KW-0418">Kinase</keyword>
<evidence type="ECO:0000256" key="4">
    <source>
        <dbReference type="ARBA" id="ARBA00022679"/>
    </source>
</evidence>
<evidence type="ECO:0000256" key="3">
    <source>
        <dbReference type="ARBA" id="ARBA00022553"/>
    </source>
</evidence>
<dbReference type="RefSeq" id="WP_133581195.1">
    <property type="nucleotide sequence ID" value="NZ_SNYJ01000012.1"/>
</dbReference>
<keyword evidence="2" id="KW-1003">Cell membrane</keyword>
<evidence type="ECO:0000256" key="8">
    <source>
        <dbReference type="ARBA" id="ARBA00022840"/>
    </source>
</evidence>
<dbReference type="Gene3D" id="3.30.565.10">
    <property type="entry name" value="Histidine kinase-like ATPase, C-terminal domain"/>
    <property type="match status" value="1"/>
</dbReference>
<dbReference type="InterPro" id="IPR010559">
    <property type="entry name" value="Sig_transdc_His_kin_internal"/>
</dbReference>
<evidence type="ECO:0000256" key="2">
    <source>
        <dbReference type="ARBA" id="ARBA00022475"/>
    </source>
</evidence>
<dbReference type="Gene3D" id="3.30.450.20">
    <property type="entry name" value="PAS domain"/>
    <property type="match status" value="1"/>
</dbReference>
<evidence type="ECO:0000256" key="6">
    <source>
        <dbReference type="ARBA" id="ARBA00022741"/>
    </source>
</evidence>
<sequence>MIRGWGLRRKFVTVFLFLVTLPTLLFGSLIYYQATTTFKQQAVENTTRRMETNEKNVTEIISQIEKLSSYMTFNEDFRTFLTSTETELALQHDQEVANIRGYITFQFMSHGYIDSIELRGDQGAVLHMGNPVVSGDESYLDKQAIYANGYPIWSNAYEVDTQWSGEESVISLTRSINDLTDIERSLGMVRIRLNTEELYHRIEVNARRQQGKYFVLSNDGQFVLYPKATQESKAIGEEDIRQFVVTNDSTTMRYRVGKDNFLVVKKPIEATNWVSVVVVNENDVVESLYKVRRSIVNMILLLIALGGIALVGFYHLNIKRITALTEQTKQLEIGDFSAKVHVPSKDEIGELGARFNSLGDRIQQHINNEYKFKIEQRETELKMLQNKLDPHFLYNTLDMIRWTARLEAAEETEQLIERLATMFRMSLNSGKPYVKLHEEISYIESYLELQSKRLGDQLSYRLFVDAQIMETPVMKQILQPLVENAIRHGFEDLPYQGKIQIRCFLQEEDLIIDIIDNGWGFTDDHDVTTGGFALGNLQERLSLAYGEGYGLTILQPATGAWIRLTLGQKPLLTE</sequence>
<evidence type="ECO:0000256" key="1">
    <source>
        <dbReference type="ARBA" id="ARBA00004651"/>
    </source>
</evidence>
<dbReference type="AlphaFoldDB" id="A0A4R6TWU3"/>
<dbReference type="SUPFAM" id="SSF55874">
    <property type="entry name" value="ATPase domain of HSP90 chaperone/DNA topoisomerase II/histidine kinase"/>
    <property type="match status" value="1"/>
</dbReference>
<keyword evidence="9 12" id="KW-1133">Transmembrane helix</keyword>
<evidence type="ECO:0000256" key="5">
    <source>
        <dbReference type="ARBA" id="ARBA00022692"/>
    </source>
</evidence>
<feature type="transmembrane region" description="Helical" evidence="12">
    <location>
        <begin position="12"/>
        <end position="32"/>
    </location>
</feature>
<evidence type="ECO:0000256" key="9">
    <source>
        <dbReference type="ARBA" id="ARBA00022989"/>
    </source>
</evidence>
<reference evidence="14 15" key="1">
    <citation type="submission" date="2019-03" db="EMBL/GenBank/DDBJ databases">
        <title>Genomic Encyclopedia of Type Strains, Phase IV (KMG-IV): sequencing the most valuable type-strain genomes for metagenomic binning, comparative biology and taxonomic classification.</title>
        <authorList>
            <person name="Goeker M."/>
        </authorList>
    </citation>
    <scope>NUCLEOTIDE SEQUENCE [LARGE SCALE GENOMIC DNA]</scope>
    <source>
        <strain evidence="14 15">DSM 28697</strain>
    </source>
</reference>
<evidence type="ECO:0000256" key="7">
    <source>
        <dbReference type="ARBA" id="ARBA00022777"/>
    </source>
</evidence>
<dbReference type="GO" id="GO:0005886">
    <property type="term" value="C:plasma membrane"/>
    <property type="evidence" value="ECO:0007669"/>
    <property type="project" value="UniProtKB-SubCell"/>
</dbReference>
<gene>
    <name evidence="14" type="ORF">EV213_11296</name>
</gene>
<dbReference type="SUPFAM" id="SSF158472">
    <property type="entry name" value="HAMP domain-like"/>
    <property type="match status" value="1"/>
</dbReference>
<keyword evidence="11 12" id="KW-0472">Membrane</keyword>
<dbReference type="EMBL" id="SNYJ01000012">
    <property type="protein sequence ID" value="TDQ37736.1"/>
    <property type="molecule type" value="Genomic_DNA"/>
</dbReference>
<evidence type="ECO:0000313" key="14">
    <source>
        <dbReference type="EMBL" id="TDQ37736.1"/>
    </source>
</evidence>
<feature type="transmembrane region" description="Helical" evidence="12">
    <location>
        <begin position="295"/>
        <end position="316"/>
    </location>
</feature>
<dbReference type="InterPro" id="IPR050640">
    <property type="entry name" value="Bact_2-comp_sensor_kinase"/>
</dbReference>
<dbReference type="InterPro" id="IPR003594">
    <property type="entry name" value="HATPase_dom"/>
</dbReference>
<evidence type="ECO:0000256" key="12">
    <source>
        <dbReference type="SAM" id="Phobius"/>
    </source>
</evidence>